<comment type="caution">
    <text evidence="1">The sequence shown here is derived from an EMBL/GenBank/DDBJ whole genome shotgun (WGS) entry which is preliminary data.</text>
</comment>
<dbReference type="AlphaFoldDB" id="A0A9W6N7Y2"/>
<evidence type="ECO:0000313" key="1">
    <source>
        <dbReference type="EMBL" id="GLK81744.1"/>
    </source>
</evidence>
<sequence length="69" mass="7781">MGRISPNSYQGYLTGYDQINKLAPSGIACSKMSDSFLQPERLRAVRVYDPLLDLMDPILQTRLIQPARP</sequence>
<organism evidence="1 2">
    <name type="scientific">Methylopila turkensis</name>
    <dbReference type="NCBI Taxonomy" id="1437816"/>
    <lineage>
        <taxon>Bacteria</taxon>
        <taxon>Pseudomonadati</taxon>
        <taxon>Pseudomonadota</taxon>
        <taxon>Alphaproteobacteria</taxon>
        <taxon>Hyphomicrobiales</taxon>
        <taxon>Methylopilaceae</taxon>
        <taxon>Methylopila</taxon>
    </lineage>
</organism>
<gene>
    <name evidence="1" type="ORF">GCM10008174_34850</name>
</gene>
<evidence type="ECO:0000313" key="2">
    <source>
        <dbReference type="Proteomes" id="UP001143309"/>
    </source>
</evidence>
<dbReference type="EMBL" id="BSFL01000005">
    <property type="protein sequence ID" value="GLK81744.1"/>
    <property type="molecule type" value="Genomic_DNA"/>
</dbReference>
<name>A0A9W6N7Y2_9HYPH</name>
<keyword evidence="2" id="KW-1185">Reference proteome</keyword>
<reference evidence="1" key="1">
    <citation type="journal article" date="2014" name="Int. J. Syst. Evol. Microbiol.">
        <title>Complete genome sequence of Corynebacterium casei LMG S-19264T (=DSM 44701T), isolated from a smear-ripened cheese.</title>
        <authorList>
            <consortium name="US DOE Joint Genome Institute (JGI-PGF)"/>
            <person name="Walter F."/>
            <person name="Albersmeier A."/>
            <person name="Kalinowski J."/>
            <person name="Ruckert C."/>
        </authorList>
    </citation>
    <scope>NUCLEOTIDE SEQUENCE</scope>
    <source>
        <strain evidence="1">VKM B-2748</strain>
    </source>
</reference>
<accession>A0A9W6N7Y2</accession>
<protein>
    <submittedName>
        <fullName evidence="1">Uncharacterized protein</fullName>
    </submittedName>
</protein>
<proteinExistence type="predicted"/>
<reference evidence="1" key="2">
    <citation type="submission" date="2023-01" db="EMBL/GenBank/DDBJ databases">
        <authorList>
            <person name="Sun Q."/>
            <person name="Evtushenko L."/>
        </authorList>
    </citation>
    <scope>NUCLEOTIDE SEQUENCE</scope>
    <source>
        <strain evidence="1">VKM B-2748</strain>
    </source>
</reference>
<dbReference type="Proteomes" id="UP001143309">
    <property type="component" value="Unassembled WGS sequence"/>
</dbReference>